<evidence type="ECO:0000256" key="13">
    <source>
        <dbReference type="PIRSR" id="PIRSR036893-52"/>
    </source>
</evidence>
<dbReference type="GO" id="GO:0006950">
    <property type="term" value="P:response to stress"/>
    <property type="evidence" value="ECO:0007669"/>
    <property type="project" value="UniProtKB-ARBA"/>
</dbReference>
<dbReference type="AlphaFoldDB" id="A0A4R2KB53"/>
<dbReference type="InterPro" id="IPR047202">
    <property type="entry name" value="Lipocalin_Blc-like_dom"/>
</dbReference>
<dbReference type="FunFam" id="2.40.128.20:FF:000002">
    <property type="entry name" value="Outer membrane lipoprotein Blc"/>
    <property type="match status" value="1"/>
</dbReference>
<dbReference type="GO" id="GO:0008289">
    <property type="term" value="F:lipid binding"/>
    <property type="evidence" value="ECO:0007669"/>
    <property type="project" value="UniProtKB-UniRule"/>
</dbReference>
<comment type="similarity">
    <text evidence="2 12">Belongs to the calycin superfamily. Lipocalin family.</text>
</comment>
<dbReference type="PANTHER" id="PTHR10612:SF34">
    <property type="entry name" value="APOLIPOPROTEIN D"/>
    <property type="match status" value="1"/>
</dbReference>
<dbReference type="OrthoDB" id="9793905at2"/>
<evidence type="ECO:0000256" key="8">
    <source>
        <dbReference type="ARBA" id="ARBA00023237"/>
    </source>
</evidence>
<evidence type="ECO:0000256" key="7">
    <source>
        <dbReference type="ARBA" id="ARBA00023139"/>
    </source>
</evidence>
<dbReference type="Pfam" id="PF08212">
    <property type="entry name" value="Lipocalin_2"/>
    <property type="match status" value="1"/>
</dbReference>
<dbReference type="InterPro" id="IPR022271">
    <property type="entry name" value="Lipocalin_ApoD"/>
</dbReference>
<evidence type="ECO:0000256" key="4">
    <source>
        <dbReference type="ARBA" id="ARBA00022729"/>
    </source>
</evidence>
<dbReference type="CDD" id="cd19438">
    <property type="entry name" value="lipocalin_Blc-like"/>
    <property type="match status" value="1"/>
</dbReference>
<dbReference type="GO" id="GO:0009279">
    <property type="term" value="C:cell outer membrane"/>
    <property type="evidence" value="ECO:0007669"/>
    <property type="project" value="UniProtKB-SubCell"/>
</dbReference>
<comment type="caution">
    <text evidence="15">The sequence shown here is derived from an EMBL/GenBank/DDBJ whole genome shotgun (WGS) entry which is preliminary data.</text>
</comment>
<keyword evidence="6 12" id="KW-0472">Membrane</keyword>
<dbReference type="InterPro" id="IPR002446">
    <property type="entry name" value="Lipocalin_bac"/>
</dbReference>
<sequence length="180" mass="20405">MRQIKWLILLAAFLSLSGCLGMPDGVEPVGDFEAERYLGRWYEIARLDHSFERGLESVNATYSVRDDGGIKVVNRGFDTEDGEWREAVGKAYFVEDDSIAHLKVSFFGPFYGSYVVFDLDKNDYETAFLSGYNHSYLWLLARSPSVDDAVKDDFVRQAEALGFAIDDLVWVDQSRDADSQ</sequence>
<dbReference type="SUPFAM" id="SSF50814">
    <property type="entry name" value="Lipocalins"/>
    <property type="match status" value="1"/>
</dbReference>
<evidence type="ECO:0000256" key="10">
    <source>
        <dbReference type="ARBA" id="ARBA00057024"/>
    </source>
</evidence>
<evidence type="ECO:0000256" key="11">
    <source>
        <dbReference type="ARBA" id="ARBA00071217"/>
    </source>
</evidence>
<dbReference type="PANTHER" id="PTHR10612">
    <property type="entry name" value="APOLIPOPROTEIN D"/>
    <property type="match status" value="1"/>
</dbReference>
<dbReference type="InterPro" id="IPR000566">
    <property type="entry name" value="Lipocln_cytosolic_FA-bd_dom"/>
</dbReference>
<keyword evidence="7 13" id="KW-0564">Palmitate</keyword>
<organism evidence="15 16">
    <name type="scientific">Chromatocurvus halotolerans</name>
    <dbReference type="NCBI Taxonomy" id="1132028"/>
    <lineage>
        <taxon>Bacteria</taxon>
        <taxon>Pseudomonadati</taxon>
        <taxon>Pseudomonadota</taxon>
        <taxon>Gammaproteobacteria</taxon>
        <taxon>Cellvibrionales</taxon>
        <taxon>Halieaceae</taxon>
        <taxon>Chromatocurvus</taxon>
    </lineage>
</organism>
<dbReference type="PROSITE" id="PS51257">
    <property type="entry name" value="PROKAR_LIPOPROTEIN"/>
    <property type="match status" value="1"/>
</dbReference>
<dbReference type="EMBL" id="SLWX01000025">
    <property type="protein sequence ID" value="TCO70711.1"/>
    <property type="molecule type" value="Genomic_DNA"/>
</dbReference>
<accession>A0A4R2KB53</accession>
<comment type="subcellular location">
    <subcellularLocation>
        <location evidence="1">Cell outer membrane</location>
        <topology evidence="1">Lipid-anchor</topology>
    </subcellularLocation>
</comment>
<gene>
    <name evidence="15" type="ORF">EV688_12522</name>
</gene>
<evidence type="ECO:0000313" key="15">
    <source>
        <dbReference type="EMBL" id="TCO70711.1"/>
    </source>
</evidence>
<dbReference type="InterPro" id="IPR022272">
    <property type="entry name" value="Lipocalin_CS"/>
</dbReference>
<evidence type="ECO:0000313" key="16">
    <source>
        <dbReference type="Proteomes" id="UP000294980"/>
    </source>
</evidence>
<reference evidence="15 16" key="1">
    <citation type="submission" date="2019-03" db="EMBL/GenBank/DDBJ databases">
        <title>Genomic Encyclopedia of Type Strains, Phase IV (KMG-IV): sequencing the most valuable type-strain genomes for metagenomic binning, comparative biology and taxonomic classification.</title>
        <authorList>
            <person name="Goeker M."/>
        </authorList>
    </citation>
    <scope>NUCLEOTIDE SEQUENCE [LARGE SCALE GENOMIC DNA]</scope>
    <source>
        <strain evidence="15 16">DSM 23344</strain>
    </source>
</reference>
<comment type="function">
    <text evidence="10 12">Involved in the storage or transport of lipids necessary for membrane maintenance under stressful conditions. Displays a binding preference for lysophospholipids.</text>
</comment>
<dbReference type="PROSITE" id="PS00213">
    <property type="entry name" value="LIPOCALIN"/>
    <property type="match status" value="1"/>
</dbReference>
<evidence type="ECO:0000256" key="9">
    <source>
        <dbReference type="ARBA" id="ARBA00023288"/>
    </source>
</evidence>
<proteinExistence type="inferred from homology"/>
<dbReference type="InterPro" id="IPR012674">
    <property type="entry name" value="Calycin"/>
</dbReference>
<feature type="lipid moiety-binding region" description="S-diacylglycerol cysteine" evidence="13">
    <location>
        <position position="19"/>
    </location>
</feature>
<keyword evidence="4 12" id="KW-0732">Signal</keyword>
<evidence type="ECO:0000256" key="3">
    <source>
        <dbReference type="ARBA" id="ARBA00011738"/>
    </source>
</evidence>
<dbReference type="RefSeq" id="WP_117319644.1">
    <property type="nucleotide sequence ID" value="NZ_QQSW01000032.1"/>
</dbReference>
<feature type="signal peptide" evidence="12">
    <location>
        <begin position="1"/>
        <end position="21"/>
    </location>
</feature>
<comment type="subunit">
    <text evidence="3 12">Homodimer.</text>
</comment>
<evidence type="ECO:0000256" key="1">
    <source>
        <dbReference type="ARBA" id="ARBA00004459"/>
    </source>
</evidence>
<feature type="chain" id="PRO_5021060494" description="Outer membrane lipoprotein Blc" evidence="12">
    <location>
        <begin position="22"/>
        <end position="180"/>
    </location>
</feature>
<keyword evidence="8 12" id="KW-0998">Cell outer membrane</keyword>
<feature type="domain" description="Lipocalin/cytosolic fatty-acid binding" evidence="14">
    <location>
        <begin position="33"/>
        <end position="173"/>
    </location>
</feature>
<dbReference type="Gene3D" id="2.40.128.20">
    <property type="match status" value="1"/>
</dbReference>
<keyword evidence="9 12" id="KW-0449">Lipoprotein</keyword>
<dbReference type="Proteomes" id="UP000294980">
    <property type="component" value="Unassembled WGS sequence"/>
</dbReference>
<evidence type="ECO:0000256" key="6">
    <source>
        <dbReference type="ARBA" id="ARBA00023136"/>
    </source>
</evidence>
<dbReference type="PRINTS" id="PR01171">
    <property type="entry name" value="BCTLIPOCALIN"/>
</dbReference>
<name>A0A4R2KB53_9GAMM</name>
<evidence type="ECO:0000256" key="5">
    <source>
        <dbReference type="ARBA" id="ARBA00023121"/>
    </source>
</evidence>
<keyword evidence="16" id="KW-1185">Reference proteome</keyword>
<evidence type="ECO:0000259" key="14">
    <source>
        <dbReference type="Pfam" id="PF08212"/>
    </source>
</evidence>
<evidence type="ECO:0000256" key="2">
    <source>
        <dbReference type="ARBA" id="ARBA00006889"/>
    </source>
</evidence>
<evidence type="ECO:0000256" key="12">
    <source>
        <dbReference type="PIRNR" id="PIRNR036893"/>
    </source>
</evidence>
<keyword evidence="5 12" id="KW-0446">Lipid-binding</keyword>
<dbReference type="PIRSF" id="PIRSF036893">
    <property type="entry name" value="Lipocalin_ApoD"/>
    <property type="match status" value="1"/>
</dbReference>
<protein>
    <recommendedName>
        <fullName evidence="11 12">Outer membrane lipoprotein Blc</fullName>
    </recommendedName>
</protein>